<keyword evidence="3" id="KW-1185">Reference proteome</keyword>
<protein>
    <submittedName>
        <fullName evidence="2">Uncharacterized protein</fullName>
    </submittedName>
</protein>
<dbReference type="EMBL" id="MCGE01000012">
    <property type="protein sequence ID" value="ORZ15748.1"/>
    <property type="molecule type" value="Genomic_DNA"/>
</dbReference>
<evidence type="ECO:0000256" key="1">
    <source>
        <dbReference type="SAM" id="MobiDB-lite"/>
    </source>
</evidence>
<dbReference type="InterPro" id="IPR031355">
    <property type="entry name" value="YBL010C/LAA2-like"/>
</dbReference>
<feature type="region of interest" description="Disordered" evidence="1">
    <location>
        <begin position="1"/>
        <end position="54"/>
    </location>
</feature>
<name>A0A1X2IFT4_9FUNG</name>
<dbReference type="OrthoDB" id="5378975at2759"/>
<dbReference type="Pfam" id="PF17104">
    <property type="entry name" value="YBL010C_LAA2"/>
    <property type="match status" value="1"/>
</dbReference>
<evidence type="ECO:0000313" key="3">
    <source>
        <dbReference type="Proteomes" id="UP000193560"/>
    </source>
</evidence>
<proteinExistence type="predicted"/>
<feature type="compositionally biased region" description="Polar residues" evidence="1">
    <location>
        <begin position="209"/>
        <end position="222"/>
    </location>
</feature>
<dbReference type="PANTHER" id="PTHR38698:SF1">
    <property type="entry name" value="FUNGAL PROTEIN"/>
    <property type="match status" value="1"/>
</dbReference>
<dbReference type="AlphaFoldDB" id="A0A1X2IFT4"/>
<feature type="compositionally biased region" description="Low complexity" evidence="1">
    <location>
        <begin position="18"/>
        <end position="37"/>
    </location>
</feature>
<sequence>MTSSPSLQHRHYHQSHQPSSTYGSSTNASASSSPSMSRTNDRTTNHMRSSSLSDGISLTGAAAVAALHGGVMPGSSKPPIEEEPELDIDIAKAYCELTDETIRVFPDVKLNAMVVELSRLQRQAKEYLGYLLDQREQLMMDAETYNDLISCIVGHAQRLREQNVAKDASPAMVSKKKKTTGLSGMIKRKNTTGGGTGGTSMGGGVVGVKQSSASAGSKSTNAGEGRRSL</sequence>
<feature type="region of interest" description="Disordered" evidence="1">
    <location>
        <begin position="164"/>
        <end position="229"/>
    </location>
</feature>
<evidence type="ECO:0000313" key="2">
    <source>
        <dbReference type="EMBL" id="ORZ15748.1"/>
    </source>
</evidence>
<comment type="caution">
    <text evidence="2">The sequence shown here is derived from an EMBL/GenBank/DDBJ whole genome shotgun (WGS) entry which is preliminary data.</text>
</comment>
<dbReference type="Proteomes" id="UP000193560">
    <property type="component" value="Unassembled WGS sequence"/>
</dbReference>
<feature type="compositionally biased region" description="Gly residues" evidence="1">
    <location>
        <begin position="192"/>
        <end position="206"/>
    </location>
</feature>
<accession>A0A1X2IFT4</accession>
<reference evidence="2 3" key="1">
    <citation type="submission" date="2016-07" db="EMBL/GenBank/DDBJ databases">
        <title>Pervasive Adenine N6-methylation of Active Genes in Fungi.</title>
        <authorList>
            <consortium name="DOE Joint Genome Institute"/>
            <person name="Mondo S.J."/>
            <person name="Dannebaum R.O."/>
            <person name="Kuo R.C."/>
            <person name="Labutti K."/>
            <person name="Haridas S."/>
            <person name="Kuo A."/>
            <person name="Salamov A."/>
            <person name="Ahrendt S.R."/>
            <person name="Lipzen A."/>
            <person name="Sullivan W."/>
            <person name="Andreopoulos W.B."/>
            <person name="Clum A."/>
            <person name="Lindquist E."/>
            <person name="Daum C."/>
            <person name="Ramamoorthy G.K."/>
            <person name="Gryganskyi A."/>
            <person name="Culley D."/>
            <person name="Magnuson J.K."/>
            <person name="James T.Y."/>
            <person name="O'Malley M.A."/>
            <person name="Stajich J.E."/>
            <person name="Spatafora J.W."/>
            <person name="Visel A."/>
            <person name="Grigoriev I.V."/>
        </authorList>
    </citation>
    <scope>NUCLEOTIDE SEQUENCE [LARGE SCALE GENOMIC DNA]</scope>
    <source>
        <strain evidence="2 3">NRRL 1336</strain>
    </source>
</reference>
<dbReference type="STRING" id="90262.A0A1X2IFT4"/>
<gene>
    <name evidence="2" type="ORF">BCR42DRAFT_42316</name>
</gene>
<dbReference type="PANTHER" id="PTHR38698">
    <property type="entry name" value="EXPRESSED PROTEIN"/>
    <property type="match status" value="1"/>
</dbReference>
<organism evidence="2 3">
    <name type="scientific">Absidia repens</name>
    <dbReference type="NCBI Taxonomy" id="90262"/>
    <lineage>
        <taxon>Eukaryota</taxon>
        <taxon>Fungi</taxon>
        <taxon>Fungi incertae sedis</taxon>
        <taxon>Mucoromycota</taxon>
        <taxon>Mucoromycotina</taxon>
        <taxon>Mucoromycetes</taxon>
        <taxon>Mucorales</taxon>
        <taxon>Cunninghamellaceae</taxon>
        <taxon>Absidia</taxon>
    </lineage>
</organism>